<evidence type="ECO:0000313" key="8">
    <source>
        <dbReference type="Proteomes" id="UP000595823"/>
    </source>
</evidence>
<accession>A0A7T7CDI7</accession>
<keyword evidence="2" id="KW-0813">Transport</keyword>
<proteinExistence type="predicted"/>
<dbReference type="GO" id="GO:0005384">
    <property type="term" value="F:manganese ion transmembrane transporter activity"/>
    <property type="evidence" value="ECO:0007669"/>
    <property type="project" value="TreeGrafter"/>
</dbReference>
<dbReference type="Pfam" id="PF01566">
    <property type="entry name" value="Nramp"/>
    <property type="match status" value="1"/>
</dbReference>
<comment type="subcellular location">
    <subcellularLocation>
        <location evidence="1">Membrane</location>
        <topology evidence="1">Multi-pass membrane protein</topology>
    </subcellularLocation>
</comment>
<gene>
    <name evidence="7" type="ORF">HUG15_22205</name>
</gene>
<feature type="transmembrane region" description="Helical" evidence="6">
    <location>
        <begin position="155"/>
        <end position="173"/>
    </location>
</feature>
<feature type="transmembrane region" description="Helical" evidence="6">
    <location>
        <begin position="381"/>
        <end position="403"/>
    </location>
</feature>
<evidence type="ECO:0000256" key="4">
    <source>
        <dbReference type="ARBA" id="ARBA00022989"/>
    </source>
</evidence>
<dbReference type="GO" id="GO:0034755">
    <property type="term" value="P:iron ion transmembrane transport"/>
    <property type="evidence" value="ECO:0007669"/>
    <property type="project" value="TreeGrafter"/>
</dbReference>
<feature type="transmembrane region" description="Helical" evidence="6">
    <location>
        <begin position="232"/>
        <end position="258"/>
    </location>
</feature>
<keyword evidence="4 6" id="KW-1133">Transmembrane helix</keyword>
<dbReference type="PANTHER" id="PTHR11706:SF33">
    <property type="entry name" value="NATURAL RESISTANCE-ASSOCIATED MACROPHAGE PROTEIN 2"/>
    <property type="match status" value="1"/>
</dbReference>
<dbReference type="PANTHER" id="PTHR11706">
    <property type="entry name" value="SOLUTE CARRIER PROTEIN FAMILY 11 MEMBER"/>
    <property type="match status" value="1"/>
</dbReference>
<protein>
    <submittedName>
        <fullName evidence="7">Nramp family divalent metal transporter</fullName>
    </submittedName>
</protein>
<feature type="transmembrane region" description="Helical" evidence="6">
    <location>
        <begin position="42"/>
        <end position="61"/>
    </location>
</feature>
<dbReference type="KEGG" id="scia:HUG15_22205"/>
<dbReference type="AlphaFoldDB" id="A0A7T7CDI7"/>
<name>A0A7T7CDI7_9BACI</name>
<feature type="transmembrane region" description="Helical" evidence="6">
    <location>
        <begin position="88"/>
        <end position="110"/>
    </location>
</feature>
<keyword evidence="3 6" id="KW-0812">Transmembrane</keyword>
<evidence type="ECO:0000313" key="7">
    <source>
        <dbReference type="EMBL" id="QQK78029.1"/>
    </source>
</evidence>
<sequence>MENNTLFARFISKLKVIGPGAIIAASFIGPGTVSTATEAGASFGYALLWAVLFSIVTTMILQGMASKIGIVTGSGLGEAIRDQFKRPVLKYITVTVVGVSIATGCAAYMAGDLTGGALGLTLITGIPQNYIAPVLGTIILVLGLMGTYKVFEKILIVLVGIMSITFITTMVVVQPDVLAIFEGAFTPSIPSGSIVIIVALIGTTVVPYNLFLHASSAHERWNSPADLKKSRLDILITIGIGGLITAAVLITSAAVMRGTDVTGIEQLAVALEPTLGEWATVFISIGLLAAGFSSALAASMGAAYTIGGVANWGTGFDNPRFKMVFIIVISIGVITSATGFEPLELILFAQALNGLILPIIAIFLLIVVNNKNLLGQYVNSIKLNIIGGLIVLIVSALGIYSLVEAILDFITEV</sequence>
<dbReference type="GO" id="GO:0015086">
    <property type="term" value="F:cadmium ion transmembrane transporter activity"/>
    <property type="evidence" value="ECO:0007669"/>
    <property type="project" value="TreeGrafter"/>
</dbReference>
<dbReference type="InterPro" id="IPR001046">
    <property type="entry name" value="NRAMP_fam"/>
</dbReference>
<dbReference type="Proteomes" id="UP000595823">
    <property type="component" value="Chromosome"/>
</dbReference>
<keyword evidence="8" id="KW-1185">Reference proteome</keyword>
<evidence type="ECO:0000256" key="2">
    <source>
        <dbReference type="ARBA" id="ARBA00022448"/>
    </source>
</evidence>
<feature type="transmembrane region" description="Helical" evidence="6">
    <location>
        <begin position="193"/>
        <end position="211"/>
    </location>
</feature>
<feature type="transmembrane region" description="Helical" evidence="6">
    <location>
        <begin position="346"/>
        <end position="369"/>
    </location>
</feature>
<evidence type="ECO:0000256" key="6">
    <source>
        <dbReference type="SAM" id="Phobius"/>
    </source>
</evidence>
<evidence type="ECO:0000256" key="5">
    <source>
        <dbReference type="ARBA" id="ARBA00023136"/>
    </source>
</evidence>
<dbReference type="RefSeq" id="WP_200125939.1">
    <property type="nucleotide sequence ID" value="NZ_CP054705.1"/>
</dbReference>
<keyword evidence="5 6" id="KW-0472">Membrane</keyword>
<dbReference type="GO" id="GO:0005886">
    <property type="term" value="C:plasma membrane"/>
    <property type="evidence" value="ECO:0007669"/>
    <property type="project" value="TreeGrafter"/>
</dbReference>
<evidence type="ECO:0000256" key="1">
    <source>
        <dbReference type="ARBA" id="ARBA00004141"/>
    </source>
</evidence>
<dbReference type="NCBIfam" id="NF037982">
    <property type="entry name" value="Nramp_1"/>
    <property type="match status" value="1"/>
</dbReference>
<dbReference type="EMBL" id="CP054705">
    <property type="protein sequence ID" value="QQK78029.1"/>
    <property type="molecule type" value="Genomic_DNA"/>
</dbReference>
<evidence type="ECO:0000256" key="3">
    <source>
        <dbReference type="ARBA" id="ARBA00022692"/>
    </source>
</evidence>
<organism evidence="7 8">
    <name type="scientific">Salicibibacter cibarius</name>
    <dbReference type="NCBI Taxonomy" id="2743000"/>
    <lineage>
        <taxon>Bacteria</taxon>
        <taxon>Bacillati</taxon>
        <taxon>Bacillota</taxon>
        <taxon>Bacilli</taxon>
        <taxon>Bacillales</taxon>
        <taxon>Bacillaceae</taxon>
        <taxon>Salicibibacter</taxon>
    </lineage>
</organism>
<feature type="transmembrane region" description="Helical" evidence="6">
    <location>
        <begin position="16"/>
        <end position="36"/>
    </location>
</feature>
<feature type="transmembrane region" description="Helical" evidence="6">
    <location>
        <begin position="278"/>
        <end position="309"/>
    </location>
</feature>
<feature type="transmembrane region" description="Helical" evidence="6">
    <location>
        <begin position="130"/>
        <end position="148"/>
    </location>
</feature>
<reference evidence="7 8" key="1">
    <citation type="submission" date="2020-06" db="EMBL/GenBank/DDBJ databases">
        <title>Genomic analysis of Salicibibacter sp. NKC5-3.</title>
        <authorList>
            <person name="Oh Y.J."/>
        </authorList>
    </citation>
    <scope>NUCLEOTIDE SEQUENCE [LARGE SCALE GENOMIC DNA]</scope>
    <source>
        <strain evidence="7 8">NKC5-3</strain>
    </source>
</reference>
<feature type="transmembrane region" description="Helical" evidence="6">
    <location>
        <begin position="321"/>
        <end position="340"/>
    </location>
</feature>